<feature type="compositionally biased region" description="Polar residues" evidence="1">
    <location>
        <begin position="585"/>
        <end position="599"/>
    </location>
</feature>
<keyword evidence="3" id="KW-1185">Reference proteome</keyword>
<evidence type="ECO:0000313" key="2">
    <source>
        <dbReference type="EMBL" id="KAK7424879.1"/>
    </source>
</evidence>
<organism evidence="2 3">
    <name type="scientific">Neonectria punicea</name>
    <dbReference type="NCBI Taxonomy" id="979145"/>
    <lineage>
        <taxon>Eukaryota</taxon>
        <taxon>Fungi</taxon>
        <taxon>Dikarya</taxon>
        <taxon>Ascomycota</taxon>
        <taxon>Pezizomycotina</taxon>
        <taxon>Sordariomycetes</taxon>
        <taxon>Hypocreomycetidae</taxon>
        <taxon>Hypocreales</taxon>
        <taxon>Nectriaceae</taxon>
        <taxon>Neonectria</taxon>
    </lineage>
</organism>
<feature type="compositionally biased region" description="Low complexity" evidence="1">
    <location>
        <begin position="272"/>
        <end position="288"/>
    </location>
</feature>
<sequence>MATHVTPSHSGVPGQSLTNGVISTARRHRVQLQVALVLRFLPQQLRLRQLLLLLPVRTPQLRLRRTFSLLDLTFHHRFPKTRFLRGRLNMCPRTVITLNHHRPLIRNKPNLRPVWNMYTQRGLIPPYSIPLSNIWASPRLIKVHVPQRHLWILNATIHQASAETLSRAVKDFGANMVKASKQHIVHHLSAEDFDEVADSLLNKVSSSFLDKALARRFETIPARQLVNALARAERLGYDVQDIVEDKHGGEHVIPSLHSLVVPTVPSQPIQPKPAYSSSAPSAPVTAQQATPVPMIPQSQTAQQNTTPSSAPVPSTPAPDGVVYCDCGWPCSSIKALQYHGKKSACYKSLPSDQVGRELCPHCGSRFGSSGGLQYHNRVNVCGAYTEKQAEKMAVLIAGVRRQRREKRAGASWRPAPPPSWQQHQNTPPQSTPQQAAVQTNWTSPGTDPYAKLTPEQRTLFAKEMKDAEDHYGALMQEAMKLKEPELSKQMASLKNRYNTKQSVTRKKYGIRLRERRSKAQIDAERTRLFGTPHGPSLSGRDGAPAHKKARTGDGGQSATTIPSNSSQVESPRKRVPMTEMGGLSGSSATAELTDPTASLQPLKPQHQHREQGSTPQQSSHAGVMVNGKAHSYVQPPHGVMPGTQDDPMSIDDSSDNSSGTDSDDDDIPASLPTSLPMSHA</sequence>
<feature type="compositionally biased region" description="Polar residues" evidence="1">
    <location>
        <begin position="671"/>
        <end position="680"/>
    </location>
</feature>
<evidence type="ECO:0000256" key="1">
    <source>
        <dbReference type="SAM" id="MobiDB-lite"/>
    </source>
</evidence>
<feature type="region of interest" description="Disordered" evidence="1">
    <location>
        <begin position="405"/>
        <end position="450"/>
    </location>
</feature>
<feature type="region of interest" description="Disordered" evidence="1">
    <location>
        <begin position="498"/>
        <end position="680"/>
    </location>
</feature>
<proteinExistence type="predicted"/>
<dbReference type="EMBL" id="JAZAVJ010000002">
    <property type="protein sequence ID" value="KAK7424879.1"/>
    <property type="molecule type" value="Genomic_DNA"/>
</dbReference>
<name>A0ABR1HVM0_9HYPO</name>
<feature type="compositionally biased region" description="Basic and acidic residues" evidence="1">
    <location>
        <begin position="517"/>
        <end position="527"/>
    </location>
</feature>
<feature type="region of interest" description="Disordered" evidence="1">
    <location>
        <begin position="267"/>
        <end position="288"/>
    </location>
</feature>
<evidence type="ECO:0000313" key="3">
    <source>
        <dbReference type="Proteomes" id="UP001498476"/>
    </source>
</evidence>
<gene>
    <name evidence="2" type="ORF">QQX98_000154</name>
</gene>
<dbReference type="Proteomes" id="UP001498476">
    <property type="component" value="Unassembled WGS sequence"/>
</dbReference>
<feature type="compositionally biased region" description="Basic residues" evidence="1">
    <location>
        <begin position="503"/>
        <end position="516"/>
    </location>
</feature>
<reference evidence="2 3" key="1">
    <citation type="journal article" date="2025" name="Microbiol. Resour. Announc.">
        <title>Draft genome sequences for Neonectria magnoliae and Neonectria punicea, canker pathogens of Liriodendron tulipifera and Acer saccharum in West Virginia.</title>
        <authorList>
            <person name="Petronek H.M."/>
            <person name="Kasson M.T."/>
            <person name="Metheny A.M."/>
            <person name="Stauder C.M."/>
            <person name="Lovett B."/>
            <person name="Lynch S.C."/>
            <person name="Garnas J.R."/>
            <person name="Kasson L.R."/>
            <person name="Stajich J.E."/>
        </authorList>
    </citation>
    <scope>NUCLEOTIDE SEQUENCE [LARGE SCALE GENOMIC DNA]</scope>
    <source>
        <strain evidence="2 3">NRRL 64653</strain>
    </source>
</reference>
<accession>A0ABR1HVM0</accession>
<comment type="caution">
    <text evidence="2">The sequence shown here is derived from an EMBL/GenBank/DDBJ whole genome shotgun (WGS) entry which is preliminary data.</text>
</comment>
<protein>
    <recommendedName>
        <fullName evidence="4">C2H2-type domain-containing protein</fullName>
    </recommendedName>
</protein>
<evidence type="ECO:0008006" key="4">
    <source>
        <dbReference type="Google" id="ProtNLM"/>
    </source>
</evidence>
<feature type="compositionally biased region" description="Polar residues" evidence="1">
    <location>
        <begin position="420"/>
        <end position="445"/>
    </location>
</feature>
<feature type="compositionally biased region" description="Polar residues" evidence="1">
    <location>
        <begin position="556"/>
        <end position="569"/>
    </location>
</feature>